<evidence type="ECO:0000313" key="11">
    <source>
        <dbReference type="Proteomes" id="UP000681720"/>
    </source>
</evidence>
<keyword evidence="8" id="KW-1071">Ligand-gated ion channel</keyword>
<dbReference type="Proteomes" id="UP000681720">
    <property type="component" value="Unassembled WGS sequence"/>
</dbReference>
<keyword evidence="6" id="KW-0406">Ion transport</keyword>
<keyword evidence="3" id="KW-0813">Transport</keyword>
<keyword evidence="9" id="KW-0407">Ion channel</keyword>
<dbReference type="GO" id="GO:0005886">
    <property type="term" value="C:plasma membrane"/>
    <property type="evidence" value="ECO:0007669"/>
    <property type="project" value="TreeGrafter"/>
</dbReference>
<reference evidence="10" key="1">
    <citation type="submission" date="2021-02" db="EMBL/GenBank/DDBJ databases">
        <authorList>
            <person name="Nowell W R."/>
        </authorList>
    </citation>
    <scope>NUCLEOTIDE SEQUENCE</scope>
</reference>
<organism evidence="10 11">
    <name type="scientific">Rotaria magnacalcarata</name>
    <dbReference type="NCBI Taxonomy" id="392030"/>
    <lineage>
        <taxon>Eukaryota</taxon>
        <taxon>Metazoa</taxon>
        <taxon>Spiralia</taxon>
        <taxon>Gnathifera</taxon>
        <taxon>Rotifera</taxon>
        <taxon>Eurotatoria</taxon>
        <taxon>Bdelloidea</taxon>
        <taxon>Philodinida</taxon>
        <taxon>Philodinidae</taxon>
        <taxon>Rotaria</taxon>
    </lineage>
</organism>
<evidence type="ECO:0000256" key="1">
    <source>
        <dbReference type="ARBA" id="ARBA00004308"/>
    </source>
</evidence>
<protein>
    <submittedName>
        <fullName evidence="10">Uncharacterized protein</fullName>
    </submittedName>
</protein>
<dbReference type="PANTHER" id="PTHR10125">
    <property type="entry name" value="P2X PURINOCEPTOR"/>
    <property type="match status" value="1"/>
</dbReference>
<dbReference type="InterPro" id="IPR059116">
    <property type="entry name" value="P2X_receptor"/>
</dbReference>
<evidence type="ECO:0000256" key="8">
    <source>
        <dbReference type="ARBA" id="ARBA00023286"/>
    </source>
</evidence>
<dbReference type="AlphaFoldDB" id="A0A8S2T5D4"/>
<dbReference type="GO" id="GO:0004931">
    <property type="term" value="F:extracellularly ATP-gated monoatomic cation channel activity"/>
    <property type="evidence" value="ECO:0007669"/>
    <property type="project" value="TreeGrafter"/>
</dbReference>
<proteinExistence type="inferred from homology"/>
<dbReference type="Gene3D" id="2.60.490.10">
    <property type="entry name" value="atp-gated p2x4 ion channel domain"/>
    <property type="match status" value="1"/>
</dbReference>
<comment type="caution">
    <text evidence="10">The sequence shown here is derived from an EMBL/GenBank/DDBJ whole genome shotgun (WGS) entry which is preliminary data.</text>
</comment>
<keyword evidence="5" id="KW-1133">Transmembrane helix</keyword>
<dbReference type="GO" id="GO:0070588">
    <property type="term" value="P:calcium ion transmembrane transport"/>
    <property type="evidence" value="ECO:0007669"/>
    <property type="project" value="TreeGrafter"/>
</dbReference>
<evidence type="ECO:0000256" key="3">
    <source>
        <dbReference type="ARBA" id="ARBA00022448"/>
    </source>
</evidence>
<feature type="non-terminal residue" evidence="10">
    <location>
        <position position="1"/>
    </location>
</feature>
<dbReference type="EMBL" id="CAJOBJ010029411">
    <property type="protein sequence ID" value="CAF4264072.1"/>
    <property type="molecule type" value="Genomic_DNA"/>
</dbReference>
<dbReference type="Pfam" id="PF00864">
    <property type="entry name" value="P2X_receptor"/>
    <property type="match status" value="1"/>
</dbReference>
<dbReference type="GO" id="GO:0098794">
    <property type="term" value="C:postsynapse"/>
    <property type="evidence" value="ECO:0007669"/>
    <property type="project" value="GOC"/>
</dbReference>
<evidence type="ECO:0000313" key="10">
    <source>
        <dbReference type="EMBL" id="CAF4264072.1"/>
    </source>
</evidence>
<dbReference type="InterPro" id="IPR027309">
    <property type="entry name" value="P2X_extracellular_dom_sf"/>
</dbReference>
<comment type="similarity">
    <text evidence="2">Belongs to the P2X receptor family.</text>
</comment>
<accession>A0A8S2T5D4</accession>
<name>A0A8S2T5D4_9BILA</name>
<evidence type="ECO:0000256" key="6">
    <source>
        <dbReference type="ARBA" id="ARBA00023065"/>
    </source>
</evidence>
<evidence type="ECO:0000256" key="4">
    <source>
        <dbReference type="ARBA" id="ARBA00022692"/>
    </source>
</evidence>
<sequence length="75" mass="8592">YHSTNDPRCPILRIGDILDSLKTNKTALLREGGLIEIRQDWTCNFDFDRNSCFPKLSFSVLQSGDDKQSPGINYR</sequence>
<keyword evidence="4" id="KW-0812">Transmembrane</keyword>
<comment type="subcellular location">
    <subcellularLocation>
        <location evidence="1">Endomembrane system</location>
    </subcellularLocation>
</comment>
<evidence type="ECO:0000256" key="2">
    <source>
        <dbReference type="ARBA" id="ARBA00009848"/>
    </source>
</evidence>
<evidence type="ECO:0000256" key="5">
    <source>
        <dbReference type="ARBA" id="ARBA00022989"/>
    </source>
</evidence>
<evidence type="ECO:0000256" key="7">
    <source>
        <dbReference type="ARBA" id="ARBA00023136"/>
    </source>
</evidence>
<dbReference type="PANTHER" id="PTHR10125:SF31">
    <property type="entry name" value="P2X RECEPTOR E"/>
    <property type="match status" value="1"/>
</dbReference>
<dbReference type="GO" id="GO:0012505">
    <property type="term" value="C:endomembrane system"/>
    <property type="evidence" value="ECO:0007669"/>
    <property type="project" value="UniProtKB-SubCell"/>
</dbReference>
<keyword evidence="7" id="KW-0472">Membrane</keyword>
<evidence type="ECO:0000256" key="9">
    <source>
        <dbReference type="ARBA" id="ARBA00023303"/>
    </source>
</evidence>
<feature type="non-terminal residue" evidence="10">
    <location>
        <position position="75"/>
    </location>
</feature>
<gene>
    <name evidence="10" type="ORF">GIL414_LOCUS24251</name>
</gene>